<evidence type="ECO:0000313" key="11">
    <source>
        <dbReference type="EMBL" id="MQY45689.1"/>
    </source>
</evidence>
<evidence type="ECO:0000256" key="10">
    <source>
        <dbReference type="RuleBase" id="RU364005"/>
    </source>
</evidence>
<evidence type="ECO:0000256" key="9">
    <source>
        <dbReference type="ARBA" id="ARBA00023237"/>
    </source>
</evidence>
<dbReference type="GO" id="GO:0046930">
    <property type="term" value="C:pore complex"/>
    <property type="evidence" value="ECO:0007669"/>
    <property type="project" value="UniProtKB-KW"/>
</dbReference>
<name>A0A6A8A4D8_9HYPH</name>
<dbReference type="Gene3D" id="2.40.160.10">
    <property type="entry name" value="Porin"/>
    <property type="match status" value="1"/>
</dbReference>
<dbReference type="InterPro" id="IPR003684">
    <property type="entry name" value="Porin_alphabac"/>
</dbReference>
<keyword evidence="3 10" id="KW-1134">Transmembrane beta strand</keyword>
<feature type="chain" id="PRO_5025704941" description="Porin" evidence="10">
    <location>
        <begin position="23"/>
        <end position="355"/>
    </location>
</feature>
<reference evidence="11 12" key="1">
    <citation type="submission" date="2019-11" db="EMBL/GenBank/DDBJ databases">
        <title>Genome analysis of Rhizobacterium cereale a novel genus and species isolated from maize roots in North Spain.</title>
        <authorList>
            <person name="Menendez E."/>
            <person name="Flores-Felix J.D."/>
            <person name="Ramirez-Bahena M.-H."/>
            <person name="Igual J.M."/>
            <person name="Garcia-Fraile P."/>
            <person name="Peix A."/>
            <person name="Velazquez E."/>
        </authorList>
    </citation>
    <scope>NUCLEOTIDE SEQUENCE [LARGE SCALE GENOMIC DNA]</scope>
    <source>
        <strain evidence="11 12">RZME27</strain>
    </source>
</reference>
<evidence type="ECO:0000256" key="3">
    <source>
        <dbReference type="ARBA" id="ARBA00022452"/>
    </source>
</evidence>
<evidence type="ECO:0000256" key="8">
    <source>
        <dbReference type="ARBA" id="ARBA00023136"/>
    </source>
</evidence>
<comment type="similarity">
    <text evidence="1 10">Belongs to the alphaproteobacteria porin family.</text>
</comment>
<proteinExistence type="inferred from homology"/>
<keyword evidence="2 10" id="KW-0813">Transport</keyword>
<comment type="function">
    <text evidence="10">Forms passive diffusion pores that allow small molecular weight hydrophilic materials across the outer membrane.</text>
</comment>
<dbReference type="SUPFAM" id="SSF56935">
    <property type="entry name" value="Porins"/>
    <property type="match status" value="1"/>
</dbReference>
<evidence type="ECO:0000256" key="4">
    <source>
        <dbReference type="ARBA" id="ARBA00022692"/>
    </source>
</evidence>
<keyword evidence="5 10" id="KW-0732">Signal</keyword>
<keyword evidence="8 10" id="KW-0472">Membrane</keyword>
<feature type="signal peptide" evidence="10">
    <location>
        <begin position="1"/>
        <end position="22"/>
    </location>
</feature>
<dbReference type="GO" id="GO:0009279">
    <property type="term" value="C:cell outer membrane"/>
    <property type="evidence" value="ECO:0007669"/>
    <property type="project" value="UniProtKB-SubCell"/>
</dbReference>
<dbReference type="GO" id="GO:0006811">
    <property type="term" value="P:monoatomic ion transport"/>
    <property type="evidence" value="ECO:0007669"/>
    <property type="project" value="UniProtKB-KW"/>
</dbReference>
<keyword evidence="7 10" id="KW-0626">Porin</keyword>
<comment type="caution">
    <text evidence="11">The sequence shown here is derived from an EMBL/GenBank/DDBJ whole genome shotgun (WGS) entry which is preliminary data.</text>
</comment>
<evidence type="ECO:0000256" key="7">
    <source>
        <dbReference type="ARBA" id="ARBA00023114"/>
    </source>
</evidence>
<protein>
    <recommendedName>
        <fullName evidence="10">Porin</fullName>
    </recommendedName>
</protein>
<evidence type="ECO:0000256" key="6">
    <source>
        <dbReference type="ARBA" id="ARBA00023065"/>
    </source>
</evidence>
<keyword evidence="9 10" id="KW-0998">Cell outer membrane</keyword>
<gene>
    <name evidence="11" type="ORF">GAO09_06385</name>
</gene>
<comment type="subcellular location">
    <subcellularLocation>
        <location evidence="10">Cell outer membrane</location>
        <topology evidence="10">Multi-pass membrane protein</topology>
    </subcellularLocation>
</comment>
<keyword evidence="4 10" id="KW-0812">Transmembrane</keyword>
<dbReference type="EMBL" id="WIXI01000036">
    <property type="protein sequence ID" value="MQY45689.1"/>
    <property type="molecule type" value="Genomic_DNA"/>
</dbReference>
<comment type="domain">
    <text evidence="10">Consists of 16-stranded beta-barrel sheets, with large surface-exposed loops, that form a transmembrane pore at the center of each barrel. The pore is partially ocluded by a peptide loop that folds into the pore lumen.</text>
</comment>
<evidence type="ECO:0000256" key="2">
    <source>
        <dbReference type="ARBA" id="ARBA00022448"/>
    </source>
</evidence>
<organism evidence="11 12">
    <name type="scientific">Endobacterium cereale</name>
    <dbReference type="NCBI Taxonomy" id="2663029"/>
    <lineage>
        <taxon>Bacteria</taxon>
        <taxon>Pseudomonadati</taxon>
        <taxon>Pseudomonadota</taxon>
        <taxon>Alphaproteobacteria</taxon>
        <taxon>Hyphomicrobiales</taxon>
        <taxon>Rhizobiaceae</taxon>
        <taxon>Endobacterium</taxon>
    </lineage>
</organism>
<evidence type="ECO:0000313" key="12">
    <source>
        <dbReference type="Proteomes" id="UP000435138"/>
    </source>
</evidence>
<keyword evidence="12" id="KW-1185">Reference proteome</keyword>
<dbReference type="Pfam" id="PF02530">
    <property type="entry name" value="Porin_2"/>
    <property type="match status" value="1"/>
</dbReference>
<dbReference type="GO" id="GO:0015288">
    <property type="term" value="F:porin activity"/>
    <property type="evidence" value="ECO:0007669"/>
    <property type="project" value="UniProtKB-KW"/>
</dbReference>
<dbReference type="AlphaFoldDB" id="A0A6A8A4D8"/>
<evidence type="ECO:0000256" key="1">
    <source>
        <dbReference type="ARBA" id="ARBA00009521"/>
    </source>
</evidence>
<sequence length="355" mass="38187">MNIKSLLLGSAAALAAVSGAQAADAIVAAEPEPMEYVRVCDAFGTGYFYIPGTETCLKIGGYVRVQVDGRSDFDLTGQQGGYRTNTRAQLQFDAKSDTELGTLASKITLRANTNSDSDFYLEETYLEIGGLRVGQFYNYFDNGLPGETVLSDGGPFGSGYIAGDTLNNSIRYTFDGGAFQAYIQADAFNSEAGWKFDNGIVDTQDEVGVNAMIAGKFGGVSIDLFGAYDFDWEDGVIASTLSAEIGPGKLGVFGVYSTGPSAYWDFSEWSIGAEYAIAVTDKFSITPGAQYWDNVTRNYGTGDYVGGDAWRVGVTADYKITQGLTAKATVNYTDVDNGVESADRWDGFFRLQRSF</sequence>
<dbReference type="RefSeq" id="WP_153353209.1">
    <property type="nucleotide sequence ID" value="NZ_JAYKOO010000005.1"/>
</dbReference>
<dbReference type="Proteomes" id="UP000435138">
    <property type="component" value="Unassembled WGS sequence"/>
</dbReference>
<keyword evidence="6 10" id="KW-0406">Ion transport</keyword>
<dbReference type="InterPro" id="IPR023614">
    <property type="entry name" value="Porin_dom_sf"/>
</dbReference>
<evidence type="ECO:0000256" key="5">
    <source>
        <dbReference type="ARBA" id="ARBA00022729"/>
    </source>
</evidence>
<accession>A0A6A8A4D8</accession>